<organism evidence="1 2">
    <name type="scientific">Acetobacter persici</name>
    <dbReference type="NCBI Taxonomy" id="1076596"/>
    <lineage>
        <taxon>Bacteria</taxon>
        <taxon>Pseudomonadati</taxon>
        <taxon>Pseudomonadota</taxon>
        <taxon>Alphaproteobacteria</taxon>
        <taxon>Acetobacterales</taxon>
        <taxon>Acetobacteraceae</taxon>
        <taxon>Acetobacter</taxon>
    </lineage>
</organism>
<evidence type="ECO:0008006" key="3">
    <source>
        <dbReference type="Google" id="ProtNLM"/>
    </source>
</evidence>
<dbReference type="SUPFAM" id="SSF55073">
    <property type="entry name" value="Nucleotide cyclase"/>
    <property type="match status" value="1"/>
</dbReference>
<dbReference type="GeneID" id="95617578"/>
<dbReference type="Proteomes" id="UP000189055">
    <property type="component" value="Chromosome"/>
</dbReference>
<reference evidence="1 2" key="1">
    <citation type="submission" date="2016-03" db="EMBL/GenBank/DDBJ databases">
        <title>Acetic acid bacteria sequencing.</title>
        <authorList>
            <person name="Brandt J."/>
            <person name="Jakob F."/>
            <person name="Vogel R.F."/>
        </authorList>
    </citation>
    <scope>NUCLEOTIDE SEQUENCE [LARGE SCALE GENOMIC DNA]</scope>
    <source>
        <strain evidence="1 2">TMW2.1084</strain>
    </source>
</reference>
<protein>
    <recommendedName>
        <fullName evidence="3">Guanylate cyclase domain-containing protein</fullName>
    </recommendedName>
</protein>
<gene>
    <name evidence="1" type="ORF">A0U91_10435</name>
</gene>
<name>A0A1U9LFN4_9PROT</name>
<dbReference type="KEGG" id="aper:A0U91_10435"/>
<dbReference type="Gene3D" id="3.30.70.1230">
    <property type="entry name" value="Nucleotide cyclase"/>
    <property type="match status" value="1"/>
</dbReference>
<dbReference type="STRING" id="1076596.A0U91_10435"/>
<dbReference type="EMBL" id="CP014687">
    <property type="protein sequence ID" value="AQT05222.1"/>
    <property type="molecule type" value="Genomic_DNA"/>
</dbReference>
<accession>A0A1U9LFN4</accession>
<evidence type="ECO:0000313" key="1">
    <source>
        <dbReference type="EMBL" id="AQT05222.1"/>
    </source>
</evidence>
<dbReference type="AlphaFoldDB" id="A0A1U9LFN4"/>
<evidence type="ECO:0000313" key="2">
    <source>
        <dbReference type="Proteomes" id="UP000189055"/>
    </source>
</evidence>
<proteinExistence type="predicted"/>
<sequence length="259" mass="29051">MAMTSNFDLYDDVEGLERYLNLPKGALSNIPIYARVPAVDAIKRVRQMEASTLFRPGLYYIVLADLRGNTAFNAKYGNAEGDVRVEWFQTAVIQSIGEISPENYVAFSKTIGDAALLIFSAFRDVFKWSQQLTRNLEGLRDEYPENLESRGIDIEDDSLDERLSDFDLKARRLVHLGEVSYKEQIDPLSLAVSQAFKIEKVFDRDDLGCTQSVYDAVSPALAELNLVAQKNAMVEIPGASGPSMTYYLVRREASKPNVD</sequence>
<dbReference type="InterPro" id="IPR029787">
    <property type="entry name" value="Nucleotide_cyclase"/>
</dbReference>
<dbReference type="RefSeq" id="WP_077931008.1">
    <property type="nucleotide sequence ID" value="NZ_CP014687.1"/>
</dbReference>